<reference evidence="1" key="1">
    <citation type="submission" date="2023-04" db="EMBL/GenBank/DDBJ databases">
        <title>Draft Genome sequencing of Naganishia species isolated from polar environments using Oxford Nanopore Technology.</title>
        <authorList>
            <person name="Leo P."/>
            <person name="Venkateswaran K."/>
        </authorList>
    </citation>
    <scope>NUCLEOTIDE SEQUENCE</scope>
    <source>
        <strain evidence="1">MNA-CCFEE 5262</strain>
    </source>
</reference>
<keyword evidence="2" id="KW-1185">Reference proteome</keyword>
<evidence type="ECO:0000313" key="2">
    <source>
        <dbReference type="Proteomes" id="UP001230649"/>
    </source>
</evidence>
<dbReference type="Proteomes" id="UP001230649">
    <property type="component" value="Unassembled WGS sequence"/>
</dbReference>
<evidence type="ECO:0000313" key="1">
    <source>
        <dbReference type="EMBL" id="KAJ9099355.1"/>
    </source>
</evidence>
<proteinExistence type="predicted"/>
<name>A0ACC2VIW6_9TREE</name>
<dbReference type="EMBL" id="JASBWS010000085">
    <property type="protein sequence ID" value="KAJ9099355.1"/>
    <property type="molecule type" value="Genomic_DNA"/>
</dbReference>
<comment type="caution">
    <text evidence="1">The sequence shown here is derived from an EMBL/GenBank/DDBJ whole genome shotgun (WGS) entry which is preliminary data.</text>
</comment>
<organism evidence="1 2">
    <name type="scientific">Naganishia adeliensis</name>
    <dbReference type="NCBI Taxonomy" id="92952"/>
    <lineage>
        <taxon>Eukaryota</taxon>
        <taxon>Fungi</taxon>
        <taxon>Dikarya</taxon>
        <taxon>Basidiomycota</taxon>
        <taxon>Agaricomycotina</taxon>
        <taxon>Tremellomycetes</taxon>
        <taxon>Filobasidiales</taxon>
        <taxon>Filobasidiaceae</taxon>
        <taxon>Naganishia</taxon>
    </lineage>
</organism>
<protein>
    <submittedName>
        <fullName evidence="1">Uncharacterized protein</fullName>
    </submittedName>
</protein>
<sequence length="496" mass="55906">MSARPPAIRLARCVQQVRSLHTTLASHNTQLQRRPEPKHESEELTSSAKLLAEAFAEEEEEARNPKRRRRRTAVDRIADDSPVWTGEENTRDAVLRMLMDTHKPLRSDVVATAEQKIKDLTKKLDMEPIFRDNTTIKRQEQALMQDLGEEGQPAERSQVARQIELERQIPPEEFRPWMAQYIAKDQDTDTPSIFHGKFLSSGPSSRGKAATKDREDAREGALDYRLGGGEGYQGKGTSAAGGGVRGGPSGVRAWQSLVEDRIEIGIGIVQRARNNGWFNNVQGRGKPIAHDSDENNPYIDRGEYFMNRIVKRQGAKPPWIELLGELETAHTAFRSSLLSSYVRSIVRSLTTSPFQSRQSLAQLTTEQVQALRDPKWQTREMAYHTEAIKDLNNTVRKMNAMAPPVARRGLVVLDDELALTYRAAAPLIMAELAKRSNEDWDKLKELEATDGYQKGRTGSQRIGREVDAHSEGAKMFKWEGLGVMEAIRSLFRRGTQ</sequence>
<accession>A0ACC2VIW6</accession>
<gene>
    <name evidence="1" type="ORF">QFC20_005756</name>
</gene>